<dbReference type="InParanoid" id="G2YEK8"/>
<evidence type="ECO:0000313" key="1">
    <source>
        <dbReference type="EMBL" id="CCD50206.1"/>
    </source>
</evidence>
<evidence type="ECO:0000313" key="2">
    <source>
        <dbReference type="Proteomes" id="UP000008177"/>
    </source>
</evidence>
<accession>G2YEK8</accession>
<dbReference type="EMBL" id="FQ790324">
    <property type="protein sequence ID" value="CCD50206.1"/>
    <property type="molecule type" value="Genomic_DNA"/>
</dbReference>
<name>G2YEK8_BOTF4</name>
<dbReference type="Proteomes" id="UP000008177">
    <property type="component" value="Unplaced contigs"/>
</dbReference>
<dbReference type="OrthoDB" id="3449297at2759"/>
<dbReference type="HOGENOM" id="CLU_1251314_0_0_1"/>
<gene>
    <name evidence="1" type="ORF">BofuT4_P091650.1</name>
</gene>
<reference evidence="2" key="1">
    <citation type="journal article" date="2011" name="PLoS Genet.">
        <title>Genomic analysis of the necrotrophic fungal pathogens Sclerotinia sclerotiorum and Botrytis cinerea.</title>
        <authorList>
            <person name="Amselem J."/>
            <person name="Cuomo C.A."/>
            <person name="van Kan J.A."/>
            <person name="Viaud M."/>
            <person name="Benito E.P."/>
            <person name="Couloux A."/>
            <person name="Coutinho P.M."/>
            <person name="de Vries R.P."/>
            <person name="Dyer P.S."/>
            <person name="Fillinger S."/>
            <person name="Fournier E."/>
            <person name="Gout L."/>
            <person name="Hahn M."/>
            <person name="Kohn L."/>
            <person name="Lapalu N."/>
            <person name="Plummer K.M."/>
            <person name="Pradier J.M."/>
            <person name="Quevillon E."/>
            <person name="Sharon A."/>
            <person name="Simon A."/>
            <person name="ten Have A."/>
            <person name="Tudzynski B."/>
            <person name="Tudzynski P."/>
            <person name="Wincker P."/>
            <person name="Andrew M."/>
            <person name="Anthouard V."/>
            <person name="Beever R.E."/>
            <person name="Beffa R."/>
            <person name="Benoit I."/>
            <person name="Bouzid O."/>
            <person name="Brault B."/>
            <person name="Chen Z."/>
            <person name="Choquer M."/>
            <person name="Collemare J."/>
            <person name="Cotton P."/>
            <person name="Danchin E.G."/>
            <person name="Da Silva C."/>
            <person name="Gautier A."/>
            <person name="Giraud C."/>
            <person name="Giraud T."/>
            <person name="Gonzalez C."/>
            <person name="Grossetete S."/>
            <person name="Guldener U."/>
            <person name="Henrissat B."/>
            <person name="Howlett B.J."/>
            <person name="Kodira C."/>
            <person name="Kretschmer M."/>
            <person name="Lappartient A."/>
            <person name="Leroch M."/>
            <person name="Levis C."/>
            <person name="Mauceli E."/>
            <person name="Neuveglise C."/>
            <person name="Oeser B."/>
            <person name="Pearson M."/>
            <person name="Poulain J."/>
            <person name="Poussereau N."/>
            <person name="Quesneville H."/>
            <person name="Rascle C."/>
            <person name="Schumacher J."/>
            <person name="Segurens B."/>
            <person name="Sexton A."/>
            <person name="Silva E."/>
            <person name="Sirven C."/>
            <person name="Soanes D.M."/>
            <person name="Talbot N.J."/>
            <person name="Templeton M."/>
            <person name="Yandava C."/>
            <person name="Yarden O."/>
            <person name="Zeng Q."/>
            <person name="Rollins J.A."/>
            <person name="Lebrun M.H."/>
            <person name="Dickman M."/>
        </authorList>
    </citation>
    <scope>NUCLEOTIDE SEQUENCE [LARGE SCALE GENOMIC DNA]</scope>
    <source>
        <strain evidence="2">T4</strain>
    </source>
</reference>
<proteinExistence type="predicted"/>
<protein>
    <submittedName>
        <fullName evidence="1">Uncharacterized protein</fullName>
    </submittedName>
</protein>
<organism evidence="1 2">
    <name type="scientific">Botryotinia fuckeliana (strain T4)</name>
    <name type="common">Noble rot fungus</name>
    <name type="synonym">Botrytis cinerea</name>
    <dbReference type="NCBI Taxonomy" id="999810"/>
    <lineage>
        <taxon>Eukaryota</taxon>
        <taxon>Fungi</taxon>
        <taxon>Dikarya</taxon>
        <taxon>Ascomycota</taxon>
        <taxon>Pezizomycotina</taxon>
        <taxon>Leotiomycetes</taxon>
        <taxon>Helotiales</taxon>
        <taxon>Sclerotiniaceae</taxon>
        <taxon>Botrytis</taxon>
    </lineage>
</organism>
<sequence>MEAITEETAVFRQATQIYLAENRAEMESLIHESTDRLMEQTRVPAQEAHSWQTRTVELQTEFMELLKQYLEAGGTVLAAPIYRADALRVGGRPAIRPSRVHIFTEFKKRYVPGSVPLHLQHLLEHRSNGLWIQALAIQNQDGDMIQLKRITDESTPQGEDLTVWKWLFCELGEGEDLNTLVTEKERWGWGGKFTWGTPLERGEQWGHGQGLGYSMSMGADSSVGQQLPRHGSHRETRALALLEHSTVDDGQGWMVW</sequence>
<dbReference type="AlphaFoldDB" id="G2YEK8"/>